<dbReference type="EMBL" id="CP118988">
    <property type="protein sequence ID" value="WED78785.1"/>
    <property type="molecule type" value="Genomic_DNA"/>
</dbReference>
<sequence length="84" mass="9568">MTQNRTMLALAEEADSLYETAITRWVEQQPELAAQAKKIMDDVTECFDPEVAEALTKMRSLPWGAFIAWYESKYGTGDECETQN</sequence>
<proteinExistence type="predicted"/>
<accession>A0AAX3NZB9</accession>
<gene>
    <name evidence="1" type="ORF">PYU98_11500</name>
</gene>
<name>A0AAX3NZB9_9GAMM</name>
<dbReference type="AlphaFoldDB" id="A0AAX3NZB9"/>
<evidence type="ECO:0000313" key="1">
    <source>
        <dbReference type="EMBL" id="WED78785.1"/>
    </source>
</evidence>
<evidence type="ECO:0000313" key="2">
    <source>
        <dbReference type="Proteomes" id="UP001213721"/>
    </source>
</evidence>
<reference evidence="1" key="1">
    <citation type="submission" date="2023-02" db="EMBL/GenBank/DDBJ databases">
        <title>The sequence of Aeromonas allosaccharophila K520.</title>
        <authorList>
            <person name="Luo X."/>
        </authorList>
    </citation>
    <scope>NUCLEOTIDE SEQUENCE</scope>
    <source>
        <strain evidence="1">K520</strain>
    </source>
</reference>
<dbReference type="Proteomes" id="UP001213721">
    <property type="component" value="Chromosome"/>
</dbReference>
<organism evidence="1 2">
    <name type="scientific">Aeromonas allosaccharophila</name>
    <dbReference type="NCBI Taxonomy" id="656"/>
    <lineage>
        <taxon>Bacteria</taxon>
        <taxon>Pseudomonadati</taxon>
        <taxon>Pseudomonadota</taxon>
        <taxon>Gammaproteobacteria</taxon>
        <taxon>Aeromonadales</taxon>
        <taxon>Aeromonadaceae</taxon>
        <taxon>Aeromonas</taxon>
    </lineage>
</organism>
<protein>
    <submittedName>
        <fullName evidence="1">Uncharacterized protein</fullName>
    </submittedName>
</protein>
<dbReference type="RefSeq" id="WP_155728485.1">
    <property type="nucleotide sequence ID" value="NZ_CP118988.1"/>
</dbReference>